<accession>A0A1H4T7L5</accession>
<protein>
    <submittedName>
        <fullName evidence="1">Uncharacterized protein</fullName>
    </submittedName>
</protein>
<sequence>MAKHRVLSGAVSVNEEPALQVDDTFSEAERVELSAFRYAVDDEKSLGVLDLLVAWALHVRKIGADRAKPASDRDVWGAHDLVAAMFLRSFLAVCLEELPQPLHGKVAEQVARHDERFKSMTRPDDERLLEQVAGEDLSAKPWWWHRVPDSGPIAEELRG</sequence>
<reference evidence="2" key="1">
    <citation type="submission" date="2016-10" db="EMBL/GenBank/DDBJ databases">
        <authorList>
            <person name="Varghese N."/>
            <person name="Submissions S."/>
        </authorList>
    </citation>
    <scope>NUCLEOTIDE SEQUENCE [LARGE SCALE GENOMIC DNA]</scope>
    <source>
        <strain evidence="2">DSM 44544</strain>
    </source>
</reference>
<organism evidence="1 2">
    <name type="scientific">Amycolatopsis tolypomycina</name>
    <dbReference type="NCBI Taxonomy" id="208445"/>
    <lineage>
        <taxon>Bacteria</taxon>
        <taxon>Bacillati</taxon>
        <taxon>Actinomycetota</taxon>
        <taxon>Actinomycetes</taxon>
        <taxon>Pseudonocardiales</taxon>
        <taxon>Pseudonocardiaceae</taxon>
        <taxon>Amycolatopsis</taxon>
    </lineage>
</organism>
<dbReference type="Proteomes" id="UP000199622">
    <property type="component" value="Unassembled WGS sequence"/>
</dbReference>
<dbReference type="STRING" id="208445.SAMN04489727_4054"/>
<dbReference type="AlphaFoldDB" id="A0A1H4T7L5"/>
<evidence type="ECO:0000313" key="1">
    <source>
        <dbReference type="EMBL" id="SEC52144.1"/>
    </source>
</evidence>
<proteinExistence type="predicted"/>
<dbReference type="EMBL" id="FNSO01000004">
    <property type="protein sequence ID" value="SEC52144.1"/>
    <property type="molecule type" value="Genomic_DNA"/>
</dbReference>
<name>A0A1H4T7L5_9PSEU</name>
<keyword evidence="2" id="KW-1185">Reference proteome</keyword>
<evidence type="ECO:0000313" key="2">
    <source>
        <dbReference type="Proteomes" id="UP000199622"/>
    </source>
</evidence>
<gene>
    <name evidence="1" type="ORF">SAMN04489727_4054</name>
</gene>